<dbReference type="GO" id="GO:0004888">
    <property type="term" value="F:transmembrane signaling receptor activity"/>
    <property type="evidence" value="ECO:0007669"/>
    <property type="project" value="TreeGrafter"/>
</dbReference>
<dbReference type="PANTHER" id="PTHR43531">
    <property type="entry name" value="PROTEIN ICFG"/>
    <property type="match status" value="1"/>
</dbReference>
<dbReference type="InterPro" id="IPR051310">
    <property type="entry name" value="MCP_chemotaxis"/>
</dbReference>
<dbReference type="PANTHER" id="PTHR43531:SF11">
    <property type="entry name" value="METHYL-ACCEPTING CHEMOTAXIS PROTEIN 3"/>
    <property type="match status" value="1"/>
</dbReference>
<dbReference type="Gene3D" id="1.10.287.950">
    <property type="entry name" value="Methyl-accepting chemotaxis protein"/>
    <property type="match status" value="1"/>
</dbReference>
<dbReference type="EMBL" id="DXDX01000143">
    <property type="protein sequence ID" value="HIY21832.1"/>
    <property type="molecule type" value="Genomic_DNA"/>
</dbReference>
<keyword evidence="8" id="KW-0807">Transducer</keyword>
<dbReference type="GO" id="GO:0006935">
    <property type="term" value="P:chemotaxis"/>
    <property type="evidence" value="ECO:0007669"/>
    <property type="project" value="UniProtKB-KW"/>
</dbReference>
<evidence type="ECO:0000313" key="14">
    <source>
        <dbReference type="Proteomes" id="UP000823868"/>
    </source>
</evidence>
<dbReference type="CDD" id="cd06225">
    <property type="entry name" value="HAMP"/>
    <property type="match status" value="1"/>
</dbReference>
<dbReference type="PROSITE" id="PS50111">
    <property type="entry name" value="CHEMOTAXIS_TRANSDUC_2"/>
    <property type="match status" value="1"/>
</dbReference>
<comment type="similarity">
    <text evidence="7">Belongs to the methyl-accepting chemotaxis (MCP) protein family.</text>
</comment>
<dbReference type="PROSITE" id="PS50885">
    <property type="entry name" value="HAMP"/>
    <property type="match status" value="1"/>
</dbReference>
<evidence type="ECO:0000256" key="1">
    <source>
        <dbReference type="ARBA" id="ARBA00004651"/>
    </source>
</evidence>
<dbReference type="InterPro" id="IPR003660">
    <property type="entry name" value="HAMP_dom"/>
</dbReference>
<evidence type="ECO:0000256" key="6">
    <source>
        <dbReference type="ARBA" id="ARBA00023136"/>
    </source>
</evidence>
<comment type="caution">
    <text evidence="13">The sequence shown here is derived from an EMBL/GenBank/DDBJ whole genome shotgun (WGS) entry which is preliminary data.</text>
</comment>
<evidence type="ECO:0000256" key="4">
    <source>
        <dbReference type="ARBA" id="ARBA00022692"/>
    </source>
</evidence>
<dbReference type="CDD" id="cd12912">
    <property type="entry name" value="PDC2_MCP_like"/>
    <property type="match status" value="1"/>
</dbReference>
<dbReference type="InterPro" id="IPR004089">
    <property type="entry name" value="MCPsignal_dom"/>
</dbReference>
<evidence type="ECO:0000259" key="12">
    <source>
        <dbReference type="PROSITE" id="PS50885"/>
    </source>
</evidence>
<dbReference type="Proteomes" id="UP000823868">
    <property type="component" value="Unassembled WGS sequence"/>
</dbReference>
<evidence type="ECO:0000256" key="3">
    <source>
        <dbReference type="ARBA" id="ARBA00022500"/>
    </source>
</evidence>
<dbReference type="GO" id="GO:0005886">
    <property type="term" value="C:plasma membrane"/>
    <property type="evidence" value="ECO:0007669"/>
    <property type="project" value="UniProtKB-SubCell"/>
</dbReference>
<reference evidence="13" key="1">
    <citation type="journal article" date="2021" name="PeerJ">
        <title>Extensive microbial diversity within the chicken gut microbiome revealed by metagenomics and culture.</title>
        <authorList>
            <person name="Gilroy R."/>
            <person name="Ravi A."/>
            <person name="Getino M."/>
            <person name="Pursley I."/>
            <person name="Horton D.L."/>
            <person name="Alikhan N.F."/>
            <person name="Baker D."/>
            <person name="Gharbi K."/>
            <person name="Hall N."/>
            <person name="Watson M."/>
            <person name="Adriaenssens E.M."/>
            <person name="Foster-Nyarko E."/>
            <person name="Jarju S."/>
            <person name="Secka A."/>
            <person name="Antonio M."/>
            <person name="Oren A."/>
            <person name="Chaudhuri R.R."/>
            <person name="La Ragione R."/>
            <person name="Hildebrand F."/>
            <person name="Pallen M.J."/>
        </authorList>
    </citation>
    <scope>NUCLEOTIDE SEQUENCE</scope>
    <source>
        <strain evidence="13">ChiBcec16_6824</strain>
    </source>
</reference>
<dbReference type="SUPFAM" id="SSF58104">
    <property type="entry name" value="Methyl-accepting chemotaxis protein (MCP) signaling domain"/>
    <property type="match status" value="1"/>
</dbReference>
<keyword evidence="3" id="KW-0145">Chemotaxis</keyword>
<dbReference type="SUPFAM" id="SSF103190">
    <property type="entry name" value="Sensory domain-like"/>
    <property type="match status" value="1"/>
</dbReference>
<keyword evidence="4 10" id="KW-0812">Transmembrane</keyword>
<dbReference type="SMART" id="SM00304">
    <property type="entry name" value="HAMP"/>
    <property type="match status" value="2"/>
</dbReference>
<dbReference type="AlphaFoldDB" id="A0A9D1Y9H8"/>
<comment type="subcellular location">
    <subcellularLocation>
        <location evidence="1">Cell membrane</location>
        <topology evidence="1">Multi-pass membrane protein</topology>
    </subcellularLocation>
</comment>
<feature type="region of interest" description="Disordered" evidence="9">
    <location>
        <begin position="638"/>
        <end position="671"/>
    </location>
</feature>
<proteinExistence type="inferred from homology"/>
<organism evidence="13 14">
    <name type="scientific">Candidatus Flavonifractor merdigallinarum</name>
    <dbReference type="NCBI Taxonomy" id="2838589"/>
    <lineage>
        <taxon>Bacteria</taxon>
        <taxon>Bacillati</taxon>
        <taxon>Bacillota</taxon>
        <taxon>Clostridia</taxon>
        <taxon>Eubacteriales</taxon>
        <taxon>Oscillospiraceae</taxon>
        <taxon>Flavonifractor</taxon>
    </lineage>
</organism>
<sequence>MMTENLTAQAQASAQQVEAYIKQYFGVVDGLLQSRPIINVASDQAKQTVDASASFQDLLTEMRTTQAKYQDTVLNVWYTDLGTMEMVIHDNSRYTSADVDFDAREWCIKCREQKDTILTSSYVDVATGQTVVTVAGPVLVNNNVAGVIALDVSLDILNNSLSNIVIGETGYITLFDSANVIVYHPDSTVVGSTIDDAVYSSNMEQVLLNREAVKGMAYTRQGNAYYGSTVYLEDLDYQVLGIMPKAEYDSHVADAVRLVILSFVLCAIILAAIVVVLAISIIRPLKELTKVAEKLADGNLDVEYTAKGRDEVAHLGMSIERIVERLKTYIQYIDEVSAVLDQMGQGDLVFQLEHDYQGEFAKLKEGLLHIQHNMSDTLSSIAQSAIQVNMGAEQIASGAQALAQGATEQASSVQDLSDTVRELGDKVSAGAEKAGMVISRLNQVKDQVNASNGQMQNMLAAMGDISRHSSDIGKIIKTIDNIAFQTNILALNAAVEAARAGAAGKGFAVVADEVRSLAGKSAAAAKETNDLIARSVQAVQQGEEIARSTAEALAAAASSSDEVVSAVQKVTEGYQDQANHLRDISNGVDQISTVVQTNSATAEESAAASQELAGQASSMQSQIALFHLAAAADENKWQGYQEEDSSDYEPASVGAPMSSMSMSMPMDSSKY</sequence>
<evidence type="ECO:0000256" key="5">
    <source>
        <dbReference type="ARBA" id="ARBA00022989"/>
    </source>
</evidence>
<feature type="compositionally biased region" description="Low complexity" evidence="9">
    <location>
        <begin position="656"/>
        <end position="671"/>
    </location>
</feature>
<keyword evidence="5 10" id="KW-1133">Transmembrane helix</keyword>
<evidence type="ECO:0000256" key="2">
    <source>
        <dbReference type="ARBA" id="ARBA00022475"/>
    </source>
</evidence>
<feature type="domain" description="HAMP" evidence="12">
    <location>
        <begin position="279"/>
        <end position="331"/>
    </location>
</feature>
<dbReference type="GO" id="GO:0007165">
    <property type="term" value="P:signal transduction"/>
    <property type="evidence" value="ECO:0007669"/>
    <property type="project" value="UniProtKB-KW"/>
</dbReference>
<name>A0A9D1Y9H8_9FIRM</name>
<evidence type="ECO:0000256" key="9">
    <source>
        <dbReference type="SAM" id="MobiDB-lite"/>
    </source>
</evidence>
<dbReference type="Gene3D" id="3.30.450.20">
    <property type="entry name" value="PAS domain"/>
    <property type="match status" value="2"/>
</dbReference>
<evidence type="ECO:0000259" key="11">
    <source>
        <dbReference type="PROSITE" id="PS50111"/>
    </source>
</evidence>
<keyword evidence="6 10" id="KW-0472">Membrane</keyword>
<reference evidence="13" key="2">
    <citation type="submission" date="2021-04" db="EMBL/GenBank/DDBJ databases">
        <authorList>
            <person name="Gilroy R."/>
        </authorList>
    </citation>
    <scope>NUCLEOTIDE SEQUENCE</scope>
    <source>
        <strain evidence="13">ChiBcec16_6824</strain>
    </source>
</reference>
<dbReference type="InterPro" id="IPR033479">
    <property type="entry name" value="dCache_1"/>
</dbReference>
<protein>
    <submittedName>
        <fullName evidence="13">Methyl-accepting chemotaxis protein</fullName>
    </submittedName>
</protein>
<dbReference type="InterPro" id="IPR029151">
    <property type="entry name" value="Sensor-like_sf"/>
</dbReference>
<evidence type="ECO:0000256" key="10">
    <source>
        <dbReference type="SAM" id="Phobius"/>
    </source>
</evidence>
<dbReference type="Gene3D" id="1.10.8.500">
    <property type="entry name" value="HAMP domain in histidine kinase"/>
    <property type="match status" value="1"/>
</dbReference>
<evidence type="ECO:0000256" key="7">
    <source>
        <dbReference type="ARBA" id="ARBA00029447"/>
    </source>
</evidence>
<gene>
    <name evidence="13" type="ORF">H9841_08030</name>
</gene>
<dbReference type="SMART" id="SM00283">
    <property type="entry name" value="MA"/>
    <property type="match status" value="1"/>
</dbReference>
<evidence type="ECO:0000313" key="13">
    <source>
        <dbReference type="EMBL" id="HIY21832.1"/>
    </source>
</evidence>
<evidence type="ECO:0000256" key="8">
    <source>
        <dbReference type="PROSITE-ProRule" id="PRU00284"/>
    </source>
</evidence>
<dbReference type="Pfam" id="PF00672">
    <property type="entry name" value="HAMP"/>
    <property type="match status" value="1"/>
</dbReference>
<keyword evidence="2" id="KW-1003">Cell membrane</keyword>
<feature type="domain" description="Methyl-accepting transducer" evidence="11">
    <location>
        <begin position="384"/>
        <end position="613"/>
    </location>
</feature>
<feature type="transmembrane region" description="Helical" evidence="10">
    <location>
        <begin position="258"/>
        <end position="282"/>
    </location>
</feature>
<dbReference type="Pfam" id="PF02743">
    <property type="entry name" value="dCache_1"/>
    <property type="match status" value="1"/>
</dbReference>
<dbReference type="Pfam" id="PF00015">
    <property type="entry name" value="MCPsignal"/>
    <property type="match status" value="1"/>
</dbReference>
<accession>A0A9D1Y9H8</accession>